<evidence type="ECO:0000256" key="6">
    <source>
        <dbReference type="SAM" id="Phobius"/>
    </source>
</evidence>
<feature type="transmembrane region" description="Helical" evidence="6">
    <location>
        <begin position="6"/>
        <end position="29"/>
    </location>
</feature>
<sequence length="430" mass="45907">MTSVLTALLAVVVAAGAAIVAVEAIHLVVKTLGRRSQLLADLATTAHLPFLIAATVFAVQVAIRGFAGDFPGRQGVVHTLVILVIASSAWLVGALLLVMEDIALAKWRIDVPDNMKARRLKTQVQMLRRVTVAAIVVITIGVMLMTFPAVRTVGASLLASAGLVSVIAALAAQSTLGNLFAGLQLAFSDAVRIDDVVVVEGEWGRIEELTLTYVAIQIWDDRRLILPTSYFTQKPFQNWTRKGSAVLGTAEIDVDWSVQVEPMRAELRAVCEGTGLWDGRVCVLQVTDAVGGMIRLRALVSANDAPSLWDLRCLVRERLVTWVFENRQDTLPRMRADVTNIERSGLAAAEASNNVKPAESHDFAHNGQYHAPVEPSDDARVFSGPGDGDNRASVFAGPDESGPVTDESGADGHGGRSAAEPLPATAGNRS</sequence>
<name>A0A919S612_9ACTN</name>
<dbReference type="PANTHER" id="PTHR30566:SF25">
    <property type="entry name" value="INNER MEMBRANE PROTEIN"/>
    <property type="match status" value="1"/>
</dbReference>
<evidence type="ECO:0000256" key="1">
    <source>
        <dbReference type="ARBA" id="ARBA00004370"/>
    </source>
</evidence>
<evidence type="ECO:0000256" key="3">
    <source>
        <dbReference type="ARBA" id="ARBA00022989"/>
    </source>
</evidence>
<evidence type="ECO:0000259" key="7">
    <source>
        <dbReference type="Pfam" id="PF00924"/>
    </source>
</evidence>
<dbReference type="GO" id="GO:0055085">
    <property type="term" value="P:transmembrane transport"/>
    <property type="evidence" value="ECO:0007669"/>
    <property type="project" value="InterPro"/>
</dbReference>
<feature type="transmembrane region" description="Helical" evidence="6">
    <location>
        <begin position="38"/>
        <end position="63"/>
    </location>
</feature>
<evidence type="ECO:0000256" key="2">
    <source>
        <dbReference type="ARBA" id="ARBA00022692"/>
    </source>
</evidence>
<dbReference type="SUPFAM" id="SSF50182">
    <property type="entry name" value="Sm-like ribonucleoproteins"/>
    <property type="match status" value="1"/>
</dbReference>
<dbReference type="Gene3D" id="1.10.287.1260">
    <property type="match status" value="1"/>
</dbReference>
<dbReference type="EMBL" id="BOQP01000001">
    <property type="protein sequence ID" value="GIM66158.1"/>
    <property type="molecule type" value="Genomic_DNA"/>
</dbReference>
<keyword evidence="4 6" id="KW-0472">Membrane</keyword>
<feature type="domain" description="Mechanosensitive ion channel MscS" evidence="7">
    <location>
        <begin position="175"/>
        <end position="241"/>
    </location>
</feature>
<keyword evidence="2 6" id="KW-0812">Transmembrane</keyword>
<dbReference type="AlphaFoldDB" id="A0A919S612"/>
<feature type="transmembrane region" description="Helical" evidence="6">
    <location>
        <begin position="126"/>
        <end position="147"/>
    </location>
</feature>
<evidence type="ECO:0000256" key="5">
    <source>
        <dbReference type="SAM" id="MobiDB-lite"/>
    </source>
</evidence>
<comment type="caution">
    <text evidence="8">The sequence shown here is derived from an EMBL/GenBank/DDBJ whole genome shotgun (WGS) entry which is preliminary data.</text>
</comment>
<feature type="transmembrane region" description="Helical" evidence="6">
    <location>
        <begin position="153"/>
        <end position="172"/>
    </location>
</feature>
<protein>
    <submittedName>
        <fullName evidence="8">Mechanosensitive ion channel protein MscS</fullName>
    </submittedName>
</protein>
<keyword evidence="9" id="KW-1185">Reference proteome</keyword>
<dbReference type="PANTHER" id="PTHR30566">
    <property type="entry name" value="YNAI-RELATED MECHANOSENSITIVE ION CHANNEL"/>
    <property type="match status" value="1"/>
</dbReference>
<proteinExistence type="predicted"/>
<feature type="region of interest" description="Disordered" evidence="5">
    <location>
        <begin position="351"/>
        <end position="430"/>
    </location>
</feature>
<comment type="subcellular location">
    <subcellularLocation>
        <location evidence="1">Membrane</location>
    </subcellularLocation>
</comment>
<gene>
    <name evidence="8" type="ORF">Aco04nite_00690</name>
</gene>
<organism evidence="8 9">
    <name type="scientific">Winogradskya consettensis</name>
    <dbReference type="NCBI Taxonomy" id="113560"/>
    <lineage>
        <taxon>Bacteria</taxon>
        <taxon>Bacillati</taxon>
        <taxon>Actinomycetota</taxon>
        <taxon>Actinomycetes</taxon>
        <taxon>Micromonosporales</taxon>
        <taxon>Micromonosporaceae</taxon>
        <taxon>Winogradskya</taxon>
    </lineage>
</organism>
<dbReference type="GO" id="GO:0016020">
    <property type="term" value="C:membrane"/>
    <property type="evidence" value="ECO:0007669"/>
    <property type="project" value="UniProtKB-SubCell"/>
</dbReference>
<dbReference type="InterPro" id="IPR010920">
    <property type="entry name" value="LSM_dom_sf"/>
</dbReference>
<dbReference type="Gene3D" id="2.30.30.60">
    <property type="match status" value="1"/>
</dbReference>
<evidence type="ECO:0000313" key="9">
    <source>
        <dbReference type="Proteomes" id="UP000680865"/>
    </source>
</evidence>
<dbReference type="Proteomes" id="UP000680865">
    <property type="component" value="Unassembled WGS sequence"/>
</dbReference>
<evidence type="ECO:0000313" key="8">
    <source>
        <dbReference type="EMBL" id="GIM66158.1"/>
    </source>
</evidence>
<reference evidence="8" key="1">
    <citation type="submission" date="2021-03" db="EMBL/GenBank/DDBJ databases">
        <title>Whole genome shotgun sequence of Actinoplanes consettensis NBRC 14913.</title>
        <authorList>
            <person name="Komaki H."/>
            <person name="Tamura T."/>
        </authorList>
    </citation>
    <scope>NUCLEOTIDE SEQUENCE</scope>
    <source>
        <strain evidence="8">NBRC 14913</strain>
    </source>
</reference>
<dbReference type="Pfam" id="PF00924">
    <property type="entry name" value="MS_channel_2nd"/>
    <property type="match status" value="1"/>
</dbReference>
<dbReference type="InterPro" id="IPR023408">
    <property type="entry name" value="MscS_beta-dom_sf"/>
</dbReference>
<keyword evidence="3 6" id="KW-1133">Transmembrane helix</keyword>
<dbReference type="InterPro" id="IPR006685">
    <property type="entry name" value="MscS_channel_2nd"/>
</dbReference>
<dbReference type="RefSeq" id="WP_212995190.1">
    <property type="nucleotide sequence ID" value="NZ_BAAATW010000001.1"/>
</dbReference>
<evidence type="ECO:0000256" key="4">
    <source>
        <dbReference type="ARBA" id="ARBA00023136"/>
    </source>
</evidence>
<feature type="transmembrane region" description="Helical" evidence="6">
    <location>
        <begin position="75"/>
        <end position="98"/>
    </location>
</feature>
<accession>A0A919S612</accession>